<dbReference type="Proteomes" id="UP001596135">
    <property type="component" value="Unassembled WGS sequence"/>
</dbReference>
<keyword evidence="1" id="KW-0812">Transmembrane</keyword>
<feature type="transmembrane region" description="Helical" evidence="1">
    <location>
        <begin position="348"/>
        <end position="367"/>
    </location>
</feature>
<dbReference type="RefSeq" id="WP_379155361.1">
    <property type="nucleotide sequence ID" value="NZ_JBHSRJ010000004.1"/>
</dbReference>
<evidence type="ECO:0000256" key="1">
    <source>
        <dbReference type="SAM" id="Phobius"/>
    </source>
</evidence>
<gene>
    <name evidence="3" type="primary">steA</name>
    <name evidence="3" type="ORF">ACFPYL_14410</name>
</gene>
<keyword evidence="4" id="KW-1185">Reference proteome</keyword>
<reference evidence="4" key="1">
    <citation type="journal article" date="2019" name="Int. J. Syst. Evol. Microbiol.">
        <title>The Global Catalogue of Microorganisms (GCM) 10K type strain sequencing project: providing services to taxonomists for standard genome sequencing and annotation.</title>
        <authorList>
            <consortium name="The Broad Institute Genomics Platform"/>
            <consortium name="The Broad Institute Genome Sequencing Center for Infectious Disease"/>
            <person name="Wu L."/>
            <person name="Ma J."/>
        </authorList>
    </citation>
    <scope>NUCLEOTIDE SEQUENCE [LARGE SCALE GENOMIC DNA]</scope>
    <source>
        <strain evidence="4">CCUG 54522</strain>
    </source>
</reference>
<evidence type="ECO:0000259" key="2">
    <source>
        <dbReference type="Pfam" id="PF12555"/>
    </source>
</evidence>
<dbReference type="InterPro" id="IPR022215">
    <property type="entry name" value="SteA-like_C"/>
</dbReference>
<name>A0ABW1LMF3_9ACTN</name>
<sequence>MRSSVQKRPVEAPPGTIGTARVERRSRDLVARLRPGDIAVVDHLDMDRHTAQALVDAGVVAVVDAVAIISGRYPNLGPQLLADAGVEIVDGVGPAALGAISDGAAIRLHDGVVLVDDVEVARGRVLDAESVAAEMERARAGLATQLAGLTHNSTELLRREQDVLLHGIGVPRLATRIAGRPVVVVAGDYDQDHELAGVRVFLREQRPVVIAVGTAADALRRTGVRVDVVVLDADDELPSAASLRAARDVVVRLDRGSSPAILGQLDRLGVRPVLIESAVAAADAALVVADAADPSVIVAVGLRGTLAELLDSQRTGVASAFLTRLKVGPRLVDGAAVPLLYSGRVRPWHLLVVMVAGLVALAAAISVTPVGHDWASDLYDIATGLFS</sequence>
<proteinExistence type="predicted"/>
<organism evidence="3 4">
    <name type="scientific">Nocardioides hankookensis</name>
    <dbReference type="NCBI Taxonomy" id="443157"/>
    <lineage>
        <taxon>Bacteria</taxon>
        <taxon>Bacillati</taxon>
        <taxon>Actinomycetota</taxon>
        <taxon>Actinomycetes</taxon>
        <taxon>Propionibacteriales</taxon>
        <taxon>Nocardioidaceae</taxon>
        <taxon>Nocardioides</taxon>
    </lineage>
</organism>
<comment type="caution">
    <text evidence="3">The sequence shown here is derived from an EMBL/GenBank/DDBJ whole genome shotgun (WGS) entry which is preliminary data.</text>
</comment>
<dbReference type="NCBIfam" id="NF040608">
    <property type="entry name" value="division_SteA"/>
    <property type="match status" value="1"/>
</dbReference>
<dbReference type="Pfam" id="PF12555">
    <property type="entry name" value="SteA-like_C"/>
    <property type="match status" value="1"/>
</dbReference>
<keyword evidence="1" id="KW-0472">Membrane</keyword>
<protein>
    <submittedName>
        <fullName evidence="3">Cytokinetic ring protein SteA</fullName>
    </submittedName>
</protein>
<dbReference type="EMBL" id="JBHSRJ010000004">
    <property type="protein sequence ID" value="MFC6044283.1"/>
    <property type="molecule type" value="Genomic_DNA"/>
</dbReference>
<accession>A0ABW1LMF3</accession>
<evidence type="ECO:0000313" key="3">
    <source>
        <dbReference type="EMBL" id="MFC6044283.1"/>
    </source>
</evidence>
<keyword evidence="1" id="KW-1133">Transmembrane helix</keyword>
<evidence type="ECO:0000313" key="4">
    <source>
        <dbReference type="Proteomes" id="UP001596135"/>
    </source>
</evidence>
<dbReference type="InterPro" id="IPR047795">
    <property type="entry name" value="Put_SteA-like"/>
</dbReference>
<feature type="domain" description="SteA-like C-terminal" evidence="2">
    <location>
        <begin position="336"/>
        <end position="376"/>
    </location>
</feature>